<comment type="caution">
    <text evidence="1">The sequence shown here is derived from an EMBL/GenBank/DDBJ whole genome shotgun (WGS) entry which is preliminary data.</text>
</comment>
<organism evidence="1 2">
    <name type="scientific">Tanacetum coccineum</name>
    <dbReference type="NCBI Taxonomy" id="301880"/>
    <lineage>
        <taxon>Eukaryota</taxon>
        <taxon>Viridiplantae</taxon>
        <taxon>Streptophyta</taxon>
        <taxon>Embryophyta</taxon>
        <taxon>Tracheophyta</taxon>
        <taxon>Spermatophyta</taxon>
        <taxon>Magnoliopsida</taxon>
        <taxon>eudicotyledons</taxon>
        <taxon>Gunneridae</taxon>
        <taxon>Pentapetalae</taxon>
        <taxon>asterids</taxon>
        <taxon>campanulids</taxon>
        <taxon>Asterales</taxon>
        <taxon>Asteraceae</taxon>
        <taxon>Asteroideae</taxon>
        <taxon>Anthemideae</taxon>
        <taxon>Anthemidinae</taxon>
        <taxon>Tanacetum</taxon>
    </lineage>
</organism>
<sequence length="165" mass="17853">MIHGNTILNIDDSDLNLTPVLRSSSSARVEPSPYTPNPVRIIPGSAGTVQVSSSTCFEPSSSTPNPVRIIPGPADLVKSSSDSVCGSRDAFPSLVVPLVHLSLPLVSLSFQPRTYNLSTLPFRDSVQIAENDLVVKKFPENDLVVKKFPENDFEVLTVQEKHPST</sequence>
<gene>
    <name evidence="1" type="ORF">Tco_1090847</name>
</gene>
<reference evidence="1" key="2">
    <citation type="submission" date="2022-01" db="EMBL/GenBank/DDBJ databases">
        <authorList>
            <person name="Yamashiro T."/>
            <person name="Shiraishi A."/>
            <person name="Satake H."/>
            <person name="Nakayama K."/>
        </authorList>
    </citation>
    <scope>NUCLEOTIDE SEQUENCE</scope>
</reference>
<evidence type="ECO:0000313" key="1">
    <source>
        <dbReference type="EMBL" id="GJT95329.1"/>
    </source>
</evidence>
<evidence type="ECO:0000313" key="2">
    <source>
        <dbReference type="Proteomes" id="UP001151760"/>
    </source>
</evidence>
<name>A0ABQ5I6I2_9ASTR</name>
<evidence type="ECO:0008006" key="3">
    <source>
        <dbReference type="Google" id="ProtNLM"/>
    </source>
</evidence>
<dbReference type="EMBL" id="BQNB010020378">
    <property type="protein sequence ID" value="GJT95329.1"/>
    <property type="molecule type" value="Genomic_DNA"/>
</dbReference>
<proteinExistence type="predicted"/>
<reference evidence="1" key="1">
    <citation type="journal article" date="2022" name="Int. J. Mol. Sci.">
        <title>Draft Genome of Tanacetum Coccineum: Genomic Comparison of Closely Related Tanacetum-Family Plants.</title>
        <authorList>
            <person name="Yamashiro T."/>
            <person name="Shiraishi A."/>
            <person name="Nakayama K."/>
            <person name="Satake H."/>
        </authorList>
    </citation>
    <scope>NUCLEOTIDE SEQUENCE</scope>
</reference>
<accession>A0ABQ5I6I2</accession>
<protein>
    <recommendedName>
        <fullName evidence="3">Reverse transcriptase domain-containing protein</fullName>
    </recommendedName>
</protein>
<dbReference type="Proteomes" id="UP001151760">
    <property type="component" value="Unassembled WGS sequence"/>
</dbReference>
<keyword evidence="2" id="KW-1185">Reference proteome</keyword>